<organism evidence="6 7">
    <name type="scientific">Paractinoplanes rishiriensis</name>
    <dbReference type="NCBI Taxonomy" id="1050105"/>
    <lineage>
        <taxon>Bacteria</taxon>
        <taxon>Bacillati</taxon>
        <taxon>Actinomycetota</taxon>
        <taxon>Actinomycetes</taxon>
        <taxon>Micromonosporales</taxon>
        <taxon>Micromonosporaceae</taxon>
        <taxon>Paractinoplanes</taxon>
    </lineage>
</organism>
<evidence type="ECO:0000256" key="1">
    <source>
        <dbReference type="PROSITE-ProRule" id="PRU00285"/>
    </source>
</evidence>
<comment type="similarity">
    <text evidence="1 2">Belongs to the small heat shock protein (HSP20) family.</text>
</comment>
<dbReference type="InterPro" id="IPR007052">
    <property type="entry name" value="CS_dom"/>
</dbReference>
<evidence type="ECO:0000313" key="6">
    <source>
        <dbReference type="EMBL" id="GIF00849.1"/>
    </source>
</evidence>
<dbReference type="InterPro" id="IPR002068">
    <property type="entry name" value="A-crystallin/Hsp20_dom"/>
</dbReference>
<reference evidence="6" key="1">
    <citation type="submission" date="2021-01" db="EMBL/GenBank/DDBJ databases">
        <title>Whole genome shotgun sequence of Actinoplanes rishiriensis NBRC 108556.</title>
        <authorList>
            <person name="Komaki H."/>
            <person name="Tamura T."/>
        </authorList>
    </citation>
    <scope>NUCLEOTIDE SEQUENCE</scope>
    <source>
        <strain evidence="6">NBRC 108556</strain>
    </source>
</reference>
<comment type="caution">
    <text evidence="6">The sequence shown here is derived from an EMBL/GenBank/DDBJ whole genome shotgun (WGS) entry which is preliminary data.</text>
</comment>
<gene>
    <name evidence="6" type="ORF">Ari01nite_83130</name>
</gene>
<evidence type="ECO:0000259" key="4">
    <source>
        <dbReference type="PROSITE" id="PS01031"/>
    </source>
</evidence>
<proteinExistence type="inferred from homology"/>
<protein>
    <submittedName>
        <fullName evidence="6">Heat-shock protein</fullName>
    </submittedName>
</protein>
<name>A0A919K9A1_9ACTN</name>
<dbReference type="PROSITE" id="PS51203">
    <property type="entry name" value="CS"/>
    <property type="match status" value="1"/>
</dbReference>
<feature type="domain" description="SHSP" evidence="4">
    <location>
        <begin position="50"/>
        <end position="160"/>
    </location>
</feature>
<feature type="compositionally biased region" description="Basic residues" evidence="3">
    <location>
        <begin position="1"/>
        <end position="10"/>
    </location>
</feature>
<evidence type="ECO:0000256" key="2">
    <source>
        <dbReference type="RuleBase" id="RU003616"/>
    </source>
</evidence>
<dbReference type="RefSeq" id="WP_203789056.1">
    <property type="nucleotide sequence ID" value="NZ_BOMV01000091.1"/>
</dbReference>
<evidence type="ECO:0000259" key="5">
    <source>
        <dbReference type="PROSITE" id="PS51203"/>
    </source>
</evidence>
<feature type="region of interest" description="Disordered" evidence="3">
    <location>
        <begin position="1"/>
        <end position="20"/>
    </location>
</feature>
<dbReference type="SUPFAM" id="SSF49764">
    <property type="entry name" value="HSP20-like chaperones"/>
    <property type="match status" value="1"/>
</dbReference>
<keyword evidence="7" id="KW-1185">Reference proteome</keyword>
<feature type="domain" description="CS" evidence="5">
    <location>
        <begin position="54"/>
        <end position="155"/>
    </location>
</feature>
<dbReference type="PANTHER" id="PTHR11527">
    <property type="entry name" value="HEAT-SHOCK PROTEIN 20 FAMILY MEMBER"/>
    <property type="match status" value="1"/>
</dbReference>
<dbReference type="CDD" id="cd06464">
    <property type="entry name" value="ACD_sHsps-like"/>
    <property type="match status" value="1"/>
</dbReference>
<dbReference type="InterPro" id="IPR031107">
    <property type="entry name" value="Small_HSP"/>
</dbReference>
<accession>A0A919K9A1</accession>
<dbReference type="Gene3D" id="2.60.40.790">
    <property type="match status" value="1"/>
</dbReference>
<dbReference type="EMBL" id="BOMV01000091">
    <property type="protein sequence ID" value="GIF00849.1"/>
    <property type="molecule type" value="Genomic_DNA"/>
</dbReference>
<evidence type="ECO:0000313" key="7">
    <source>
        <dbReference type="Proteomes" id="UP000636960"/>
    </source>
</evidence>
<sequence length="160" mass="18197">MTITHPRRYRQFSTPARREDPVAEIEQLQDQMGQIISSFFRDPVGVLGSQHPPVWIPPADIEETDDSYVLELDLPGVNRDDVNIELRDNELRITGELKEKDRTGVLRRQTRRIGQFEFTATLPGDIDPDKVEASLHDGVLTVRLGKAAASRPRQIEVKET</sequence>
<dbReference type="PROSITE" id="PS01031">
    <property type="entry name" value="SHSP"/>
    <property type="match status" value="1"/>
</dbReference>
<dbReference type="AlphaFoldDB" id="A0A919K9A1"/>
<dbReference type="InterPro" id="IPR008978">
    <property type="entry name" value="HSP20-like_chaperone"/>
</dbReference>
<evidence type="ECO:0000256" key="3">
    <source>
        <dbReference type="SAM" id="MobiDB-lite"/>
    </source>
</evidence>
<dbReference type="Proteomes" id="UP000636960">
    <property type="component" value="Unassembled WGS sequence"/>
</dbReference>
<dbReference type="Pfam" id="PF00011">
    <property type="entry name" value="HSP20"/>
    <property type="match status" value="1"/>
</dbReference>